<dbReference type="RefSeq" id="XP_016210534.1">
    <property type="nucleotide sequence ID" value="XM_016361674.1"/>
</dbReference>
<name>A0A0D2A2R2_9PEZI</name>
<dbReference type="SUPFAM" id="SSF51905">
    <property type="entry name" value="FAD/NAD(P)-binding domain"/>
    <property type="match status" value="1"/>
</dbReference>
<dbReference type="InterPro" id="IPR002938">
    <property type="entry name" value="FAD-bd"/>
</dbReference>
<accession>A0A0D2A2R2</accession>
<dbReference type="VEuPathDB" id="FungiDB:PV09_07852"/>
<proteinExistence type="predicted"/>
<dbReference type="PANTHER" id="PTHR46972">
    <property type="entry name" value="MONOOXYGENASE ASQM-RELATED"/>
    <property type="match status" value="1"/>
</dbReference>
<dbReference type="STRING" id="253628.A0A0D2A2R2"/>
<dbReference type="InParanoid" id="A0A0D2A2R2"/>
<dbReference type="InterPro" id="IPR036188">
    <property type="entry name" value="FAD/NAD-bd_sf"/>
</dbReference>
<gene>
    <name evidence="6" type="ORF">PV09_07852</name>
</gene>
<keyword evidence="2" id="KW-0274">FAD</keyword>
<sequence length="400" mass="44526">MSRSKIAIIGAGPAGLTLARILHKNNILCTVYESDQSATSRTQGGSLDLHSHSGQAALKEAGIYDEFERLARYEGEDFVLKDRFGNIHVEVKDTQRGRPEIDRVQLRQILLDSLPKDVVKWDHHVDSVEIGAIHFRNQPSASGFELIVGADGAWSKVRPLLSTVSPFYSGISGIELRHQDFDVRHPELAAMVGKGSHFVFGEDKRKALLSQRQGDGSLRTYAFMHKPENYIKTVSLDLSDGESVKKLLLEEYKDFAPELTRIIRDCDVGKGDEIVSRALYMLPVGLTWPTTSGVTVIGDAAHLMTPFTGQGVNMAMLDALELGVAICKQPDALMEAVRQYERSMFPRAEQWTSRTWKSTLSRFAPGGLKEFRARMKTMLEEATEQGSVKPPNVKILEDEI</sequence>
<evidence type="ECO:0000313" key="6">
    <source>
        <dbReference type="EMBL" id="KIW00665.1"/>
    </source>
</evidence>
<dbReference type="Gene3D" id="3.50.50.60">
    <property type="entry name" value="FAD/NAD(P)-binding domain"/>
    <property type="match status" value="1"/>
</dbReference>
<organism evidence="6 7">
    <name type="scientific">Verruconis gallopava</name>
    <dbReference type="NCBI Taxonomy" id="253628"/>
    <lineage>
        <taxon>Eukaryota</taxon>
        <taxon>Fungi</taxon>
        <taxon>Dikarya</taxon>
        <taxon>Ascomycota</taxon>
        <taxon>Pezizomycotina</taxon>
        <taxon>Dothideomycetes</taxon>
        <taxon>Pleosporomycetidae</taxon>
        <taxon>Venturiales</taxon>
        <taxon>Sympoventuriaceae</taxon>
        <taxon>Verruconis</taxon>
    </lineage>
</organism>
<evidence type="ECO:0000313" key="7">
    <source>
        <dbReference type="Proteomes" id="UP000053259"/>
    </source>
</evidence>
<dbReference type="PANTHER" id="PTHR46972:SF1">
    <property type="entry name" value="FAD DEPENDENT OXIDOREDUCTASE DOMAIN-CONTAINING PROTEIN"/>
    <property type="match status" value="1"/>
</dbReference>
<keyword evidence="1" id="KW-0285">Flavoprotein</keyword>
<dbReference type="EMBL" id="KN847561">
    <property type="protein sequence ID" value="KIW00665.1"/>
    <property type="molecule type" value="Genomic_DNA"/>
</dbReference>
<feature type="domain" description="FAD-binding" evidence="5">
    <location>
        <begin position="5"/>
        <end position="353"/>
    </location>
</feature>
<dbReference type="GeneID" id="27315825"/>
<evidence type="ECO:0000256" key="1">
    <source>
        <dbReference type="ARBA" id="ARBA00022630"/>
    </source>
</evidence>
<reference evidence="6 7" key="1">
    <citation type="submission" date="2015-01" db="EMBL/GenBank/DDBJ databases">
        <title>The Genome Sequence of Ochroconis gallopava CBS43764.</title>
        <authorList>
            <consortium name="The Broad Institute Genomics Platform"/>
            <person name="Cuomo C."/>
            <person name="de Hoog S."/>
            <person name="Gorbushina A."/>
            <person name="Stielow B."/>
            <person name="Teixiera M."/>
            <person name="Abouelleil A."/>
            <person name="Chapman S.B."/>
            <person name="Priest M."/>
            <person name="Young S.K."/>
            <person name="Wortman J."/>
            <person name="Nusbaum C."/>
            <person name="Birren B."/>
        </authorList>
    </citation>
    <scope>NUCLEOTIDE SEQUENCE [LARGE SCALE GENOMIC DNA]</scope>
    <source>
        <strain evidence="6 7">CBS 43764</strain>
    </source>
</reference>
<keyword evidence="7" id="KW-1185">Reference proteome</keyword>
<dbReference type="HOGENOM" id="CLU_009665_4_0_1"/>
<evidence type="ECO:0000256" key="3">
    <source>
        <dbReference type="ARBA" id="ARBA00023002"/>
    </source>
</evidence>
<dbReference type="OrthoDB" id="655030at2759"/>
<dbReference type="GO" id="GO:0004497">
    <property type="term" value="F:monooxygenase activity"/>
    <property type="evidence" value="ECO:0007669"/>
    <property type="project" value="UniProtKB-KW"/>
</dbReference>
<keyword evidence="4" id="KW-0503">Monooxygenase</keyword>
<dbReference type="Pfam" id="PF01494">
    <property type="entry name" value="FAD_binding_3"/>
    <property type="match status" value="1"/>
</dbReference>
<dbReference type="AlphaFoldDB" id="A0A0D2A2R2"/>
<evidence type="ECO:0000259" key="5">
    <source>
        <dbReference type="Pfam" id="PF01494"/>
    </source>
</evidence>
<dbReference type="PRINTS" id="PR00420">
    <property type="entry name" value="RNGMNOXGNASE"/>
</dbReference>
<protein>
    <recommendedName>
        <fullName evidence="5">FAD-binding domain-containing protein</fullName>
    </recommendedName>
</protein>
<keyword evidence="3" id="KW-0560">Oxidoreductase</keyword>
<evidence type="ECO:0000256" key="2">
    <source>
        <dbReference type="ARBA" id="ARBA00022827"/>
    </source>
</evidence>
<dbReference type="Proteomes" id="UP000053259">
    <property type="component" value="Unassembled WGS sequence"/>
</dbReference>
<evidence type="ECO:0000256" key="4">
    <source>
        <dbReference type="ARBA" id="ARBA00023033"/>
    </source>
</evidence>
<dbReference type="GO" id="GO:0071949">
    <property type="term" value="F:FAD binding"/>
    <property type="evidence" value="ECO:0007669"/>
    <property type="project" value="InterPro"/>
</dbReference>